<dbReference type="CDD" id="cd05483">
    <property type="entry name" value="retropepsin_like_bacteria"/>
    <property type="match status" value="1"/>
</dbReference>
<feature type="transmembrane region" description="Helical" evidence="1">
    <location>
        <begin position="37"/>
        <end position="55"/>
    </location>
</feature>
<reference evidence="2 3" key="1">
    <citation type="submission" date="2024-01" db="EMBL/GenBank/DDBJ databases">
        <title>Mesobacterium rodlantinim sp. nov., isolated from shallow sea hydrothermal systems off Kueishantao Island.</title>
        <authorList>
            <person name="Su Z."/>
            <person name="Tang K."/>
        </authorList>
    </citation>
    <scope>NUCLEOTIDE SEQUENCE [LARGE SCALE GENOMIC DNA]</scope>
    <source>
        <strain evidence="2 3">TK19101</strain>
    </source>
</reference>
<comment type="caution">
    <text evidence="2">The sequence shown here is derived from an EMBL/GenBank/DDBJ whole genome shotgun (WGS) entry which is preliminary data.</text>
</comment>
<dbReference type="EMBL" id="JAYLLH010000012">
    <property type="protein sequence ID" value="MEC3861768.1"/>
    <property type="molecule type" value="Genomic_DNA"/>
</dbReference>
<sequence length="193" mass="21107">MTSMDYGNLIYLVLLGSVLILWFVIESRESLSKKVKQLAAWGLIFLSVIAAYGMWGDIQRATVPTQAVFAGDNRVELPRAPDGHYYLTLKVNGATVPFMVDTGASGVVLTRRDAERAGLDAANMAFYSEAMTANGLVKIAPVTLDSVVLGPFEDRNLPAAVNGGEMQQSLLGMTYLQRFSRLEISNGRMILER</sequence>
<dbReference type="EC" id="3.4.23.-" evidence="2"/>
<keyword evidence="1" id="KW-1133">Transmembrane helix</keyword>
<evidence type="ECO:0000313" key="3">
    <source>
        <dbReference type="Proteomes" id="UP001348149"/>
    </source>
</evidence>
<dbReference type="InterPro" id="IPR021109">
    <property type="entry name" value="Peptidase_aspartic_dom_sf"/>
</dbReference>
<proteinExistence type="predicted"/>
<keyword evidence="1" id="KW-0472">Membrane</keyword>
<dbReference type="SUPFAM" id="SSF50630">
    <property type="entry name" value="Acid proteases"/>
    <property type="match status" value="1"/>
</dbReference>
<keyword evidence="3" id="KW-1185">Reference proteome</keyword>
<keyword evidence="1" id="KW-0812">Transmembrane</keyword>
<dbReference type="Pfam" id="PF13975">
    <property type="entry name" value="gag-asp_proteas"/>
    <property type="match status" value="1"/>
</dbReference>
<dbReference type="Proteomes" id="UP001348149">
    <property type="component" value="Unassembled WGS sequence"/>
</dbReference>
<organism evidence="2 3">
    <name type="scientific">Mesobacterium hydrothermale</name>
    <dbReference type="NCBI Taxonomy" id="3111907"/>
    <lineage>
        <taxon>Bacteria</taxon>
        <taxon>Pseudomonadati</taxon>
        <taxon>Pseudomonadota</taxon>
        <taxon>Alphaproteobacteria</taxon>
        <taxon>Rhodobacterales</taxon>
        <taxon>Roseobacteraceae</taxon>
        <taxon>Mesobacterium</taxon>
    </lineage>
</organism>
<gene>
    <name evidence="2" type="ORF">VK792_10765</name>
</gene>
<evidence type="ECO:0000256" key="1">
    <source>
        <dbReference type="SAM" id="Phobius"/>
    </source>
</evidence>
<protein>
    <submittedName>
        <fullName evidence="2">TIGR02281 family clan AA aspartic protease</fullName>
        <ecNumber evidence="2">3.4.23.-</ecNumber>
    </submittedName>
</protein>
<dbReference type="InterPro" id="IPR034122">
    <property type="entry name" value="Retropepsin-like_bacterial"/>
</dbReference>
<feature type="transmembrane region" description="Helical" evidence="1">
    <location>
        <begin position="6"/>
        <end position="25"/>
    </location>
</feature>
<dbReference type="Gene3D" id="2.40.70.10">
    <property type="entry name" value="Acid Proteases"/>
    <property type="match status" value="1"/>
</dbReference>
<name>A0ABU6HH33_9RHOB</name>
<dbReference type="InterPro" id="IPR011969">
    <property type="entry name" value="Clan_AA_Asp_peptidase_C"/>
</dbReference>
<accession>A0ABU6HH33</accession>
<dbReference type="NCBIfam" id="TIGR02281">
    <property type="entry name" value="clan_AA_DTGA"/>
    <property type="match status" value="1"/>
</dbReference>
<evidence type="ECO:0000313" key="2">
    <source>
        <dbReference type="EMBL" id="MEC3861768.1"/>
    </source>
</evidence>
<dbReference type="GO" id="GO:0006508">
    <property type="term" value="P:proteolysis"/>
    <property type="evidence" value="ECO:0007669"/>
    <property type="project" value="UniProtKB-KW"/>
</dbReference>
<dbReference type="GO" id="GO:0008233">
    <property type="term" value="F:peptidase activity"/>
    <property type="evidence" value="ECO:0007669"/>
    <property type="project" value="UniProtKB-KW"/>
</dbReference>
<keyword evidence="2" id="KW-0645">Protease</keyword>
<dbReference type="RefSeq" id="WP_326297487.1">
    <property type="nucleotide sequence ID" value="NZ_JAYLLH010000012.1"/>
</dbReference>
<keyword evidence="2" id="KW-0378">Hydrolase</keyword>